<dbReference type="EMBL" id="LVWE01000085">
    <property type="protein sequence ID" value="OAD40916.1"/>
    <property type="molecule type" value="Genomic_DNA"/>
</dbReference>
<feature type="transmembrane region" description="Helical" evidence="5">
    <location>
        <begin position="20"/>
        <end position="37"/>
    </location>
</feature>
<evidence type="ECO:0000256" key="1">
    <source>
        <dbReference type="ARBA" id="ARBA00004141"/>
    </source>
</evidence>
<keyword evidence="4 5" id="KW-0472">Membrane</keyword>
<evidence type="ECO:0000256" key="5">
    <source>
        <dbReference type="SAM" id="Phobius"/>
    </source>
</evidence>
<keyword evidence="8" id="KW-1185">Reference proteome</keyword>
<dbReference type="Proteomes" id="UP000076923">
    <property type="component" value="Unassembled WGS sequence"/>
</dbReference>
<dbReference type="GO" id="GO:0016020">
    <property type="term" value="C:membrane"/>
    <property type="evidence" value="ECO:0007669"/>
    <property type="project" value="UniProtKB-SubCell"/>
</dbReference>
<evidence type="ECO:0000259" key="6">
    <source>
        <dbReference type="Pfam" id="PF05154"/>
    </source>
</evidence>
<name>A0A176T0H8_9FLAO</name>
<dbReference type="InterPro" id="IPR007829">
    <property type="entry name" value="TM2"/>
</dbReference>
<evidence type="ECO:0000313" key="7">
    <source>
        <dbReference type="EMBL" id="OAD40916.1"/>
    </source>
</evidence>
<evidence type="ECO:0000256" key="4">
    <source>
        <dbReference type="ARBA" id="ARBA00023136"/>
    </source>
</evidence>
<keyword evidence="3 5" id="KW-1133">Transmembrane helix</keyword>
<dbReference type="AlphaFoldDB" id="A0A176T0H8"/>
<keyword evidence="2 5" id="KW-0812">Transmembrane</keyword>
<comment type="caution">
    <text evidence="7">The sequence shown here is derived from an EMBL/GenBank/DDBJ whole genome shotgun (WGS) entry which is preliminary data.</text>
</comment>
<proteinExistence type="predicted"/>
<comment type="subcellular location">
    <subcellularLocation>
        <location evidence="1">Membrane</location>
        <topology evidence="1">Multi-pass membrane protein</topology>
    </subcellularLocation>
</comment>
<dbReference type="Pfam" id="PF05154">
    <property type="entry name" value="TM2"/>
    <property type="match status" value="1"/>
</dbReference>
<evidence type="ECO:0000313" key="8">
    <source>
        <dbReference type="Proteomes" id="UP000076923"/>
    </source>
</evidence>
<evidence type="ECO:0000256" key="3">
    <source>
        <dbReference type="ARBA" id="ARBA00022989"/>
    </source>
</evidence>
<sequence>MNKKLRLAKQKRKSKRTATILAFPILGGLGIHKFYLGNIGQGVLYFLFSFLLIPAIISLFEFISYLSMSVESFDIKFNPEYSYYSQFKTRN</sequence>
<evidence type="ECO:0000256" key="2">
    <source>
        <dbReference type="ARBA" id="ARBA00022692"/>
    </source>
</evidence>
<accession>A0A176T0H8</accession>
<feature type="transmembrane region" description="Helical" evidence="5">
    <location>
        <begin position="43"/>
        <end position="66"/>
    </location>
</feature>
<feature type="domain" description="TM2" evidence="6">
    <location>
        <begin position="12"/>
        <end position="63"/>
    </location>
</feature>
<protein>
    <recommendedName>
        <fullName evidence="6">TM2 domain-containing protein</fullName>
    </recommendedName>
</protein>
<gene>
    <name evidence="7" type="ORF">LPB303_16550</name>
</gene>
<organism evidence="7 8">
    <name type="scientific">Polaribacter atrinae</name>
    <dbReference type="NCBI Taxonomy" id="1333662"/>
    <lineage>
        <taxon>Bacteria</taxon>
        <taxon>Pseudomonadati</taxon>
        <taxon>Bacteroidota</taxon>
        <taxon>Flavobacteriia</taxon>
        <taxon>Flavobacteriales</taxon>
        <taxon>Flavobacteriaceae</taxon>
    </lineage>
</organism>
<reference evidence="7 8" key="1">
    <citation type="submission" date="2016-02" db="EMBL/GenBank/DDBJ databases">
        <title>Draft genome sequence of Polaribacter atrinae KACC17473.</title>
        <authorList>
            <person name="Shin S.-K."/>
            <person name="Yi H."/>
        </authorList>
    </citation>
    <scope>NUCLEOTIDE SEQUENCE [LARGE SCALE GENOMIC DNA]</scope>
    <source>
        <strain evidence="7 8">KACC 17473</strain>
    </source>
</reference>